<keyword evidence="4" id="KW-0966">Cell projection</keyword>
<dbReference type="Gene3D" id="3.30.750.140">
    <property type="match status" value="1"/>
</dbReference>
<reference evidence="4 5" key="1">
    <citation type="submission" date="2018-05" db="EMBL/GenBank/DDBJ databases">
        <title>Genomic Encyclopedia of Type Strains, Phase IV (KMG-IV): sequencing the most valuable type-strain genomes for metagenomic binning, comparative biology and taxonomic classification.</title>
        <authorList>
            <person name="Goeker M."/>
        </authorList>
    </citation>
    <scope>NUCLEOTIDE SEQUENCE [LARGE SCALE GENOMIC DNA]</scope>
    <source>
        <strain evidence="4 5">DSM 28816</strain>
    </source>
</reference>
<feature type="coiled-coil region" evidence="1">
    <location>
        <begin position="105"/>
        <end position="132"/>
    </location>
</feature>
<evidence type="ECO:0000256" key="2">
    <source>
        <dbReference type="SAM" id="MobiDB-lite"/>
    </source>
</evidence>
<name>A0A318EPY6_9FIRM</name>
<dbReference type="InterPro" id="IPR021136">
    <property type="entry name" value="Flagellar_hook_control-like_C"/>
</dbReference>
<accession>A0A318EPY6</accession>
<dbReference type="CDD" id="cd17470">
    <property type="entry name" value="T3SS_Flik_C"/>
    <property type="match status" value="1"/>
</dbReference>
<dbReference type="AlphaFoldDB" id="A0A318EPY6"/>
<comment type="caution">
    <text evidence="4">The sequence shown here is derived from an EMBL/GenBank/DDBJ whole genome shotgun (WGS) entry which is preliminary data.</text>
</comment>
<protein>
    <submittedName>
        <fullName evidence="4">Flagellar hook-length control protein FliK</fullName>
    </submittedName>
</protein>
<feature type="domain" description="Flagellar hook-length control protein-like C-terminal" evidence="3">
    <location>
        <begin position="362"/>
        <end position="439"/>
    </location>
</feature>
<dbReference type="EMBL" id="QICS01000002">
    <property type="protein sequence ID" value="PXV93507.1"/>
    <property type="molecule type" value="Genomic_DNA"/>
</dbReference>
<keyword evidence="1" id="KW-0175">Coiled coil</keyword>
<feature type="compositionally biased region" description="Polar residues" evidence="2">
    <location>
        <begin position="448"/>
        <end position="458"/>
    </location>
</feature>
<sequence length="502" mass="55922">MNTTSVDSTAIVNALSVDKVSRQDDSNQTFENFSNLIDRISTSSQNNISDTSGLKSSQNLVSKNIGSTTVNRKLVNDNSDKLNSSNVNKENNSNIIESNEVVDDNKSVEDVLDDASEKIKNILIENLNISEEDLESVMQMLGLNYLDCLDKNNLAQVLTQISGNSDISALITDESLYQQFNDSLEMIAGVTQDILSELGITEDNLMAVIEQQNTINENAELTTITENTNQTQQIAVDEDPKLIQTDYVKDSSTISDVKLNEDKKLNDNSVSDGEKVIPDEPESETVAANTQDSDEQQMDEKEGDTAKEINLFKNDDKTSNKYQDYTQVQGNRDNVLNNLEQTATINETSVDVESILRQIESQVKVSSTLDTSKMEFQLNPEHLGKLTIQVASKEGVITAQITAQNLAIKEVLESQIVQLKENMNNQGLKVDAVEVTVESHEFERNLEEGNSSMNQEQFEQQKKNTRRQFNYNDFDTLEDLSDEEALIAEMMIGNGNSVNYTA</sequence>
<organism evidence="4 5">
    <name type="scientific">Lachnotalea glycerini</name>
    <dbReference type="NCBI Taxonomy" id="1763509"/>
    <lineage>
        <taxon>Bacteria</taxon>
        <taxon>Bacillati</taxon>
        <taxon>Bacillota</taxon>
        <taxon>Clostridia</taxon>
        <taxon>Lachnospirales</taxon>
        <taxon>Lachnospiraceae</taxon>
        <taxon>Lachnotalea</taxon>
    </lineage>
</organism>
<evidence type="ECO:0000256" key="1">
    <source>
        <dbReference type="SAM" id="Coils"/>
    </source>
</evidence>
<feature type="region of interest" description="Disordered" evidence="2">
    <location>
        <begin position="265"/>
        <end position="304"/>
    </location>
</feature>
<feature type="compositionally biased region" description="Basic and acidic residues" evidence="2">
    <location>
        <begin position="265"/>
        <end position="278"/>
    </location>
</feature>
<gene>
    <name evidence="4" type="ORF">C8E03_102275</name>
</gene>
<keyword evidence="4" id="KW-0969">Cilium</keyword>
<evidence type="ECO:0000313" key="5">
    <source>
        <dbReference type="Proteomes" id="UP000247523"/>
    </source>
</evidence>
<feature type="region of interest" description="Disordered" evidence="2">
    <location>
        <begin position="444"/>
        <end position="465"/>
    </location>
</feature>
<dbReference type="Pfam" id="PF02120">
    <property type="entry name" value="Flg_hook"/>
    <property type="match status" value="1"/>
</dbReference>
<proteinExistence type="predicted"/>
<evidence type="ECO:0000313" key="4">
    <source>
        <dbReference type="EMBL" id="PXV93507.1"/>
    </source>
</evidence>
<dbReference type="RefSeq" id="WP_110290532.1">
    <property type="nucleotide sequence ID" value="NZ_QICS01000002.1"/>
</dbReference>
<keyword evidence="4" id="KW-0282">Flagellum</keyword>
<dbReference type="Proteomes" id="UP000247523">
    <property type="component" value="Unassembled WGS sequence"/>
</dbReference>
<dbReference type="InterPro" id="IPR038610">
    <property type="entry name" value="FliK-like_C_sf"/>
</dbReference>
<evidence type="ECO:0000259" key="3">
    <source>
        <dbReference type="Pfam" id="PF02120"/>
    </source>
</evidence>